<gene>
    <name evidence="1" type="ORF">Q9312_10880</name>
</gene>
<dbReference type="EMBL" id="CP133548">
    <property type="protein sequence ID" value="WMS85718.1"/>
    <property type="molecule type" value="Genomic_DNA"/>
</dbReference>
<dbReference type="Pfam" id="PF13852">
    <property type="entry name" value="DUF4197"/>
    <property type="match status" value="1"/>
</dbReference>
<keyword evidence="2" id="KW-1185">Reference proteome</keyword>
<proteinExistence type="predicted"/>
<dbReference type="RefSeq" id="WP_309200871.1">
    <property type="nucleotide sequence ID" value="NZ_CP133548.1"/>
</dbReference>
<name>A0AA51X5C0_9GAMM</name>
<dbReference type="AlphaFoldDB" id="A0AA51X5C0"/>
<evidence type="ECO:0000313" key="2">
    <source>
        <dbReference type="Proteomes" id="UP001239782"/>
    </source>
</evidence>
<accession>A0AA51X5C0</accession>
<organism evidence="1 2">
    <name type="scientific">Pleionea litopenaei</name>
    <dbReference type="NCBI Taxonomy" id="3070815"/>
    <lineage>
        <taxon>Bacteria</taxon>
        <taxon>Pseudomonadati</taxon>
        <taxon>Pseudomonadota</taxon>
        <taxon>Gammaproteobacteria</taxon>
        <taxon>Oceanospirillales</taxon>
        <taxon>Pleioneaceae</taxon>
        <taxon>Pleionea</taxon>
    </lineage>
</organism>
<dbReference type="KEGG" id="plei:Q9312_10880"/>
<protein>
    <submittedName>
        <fullName evidence="1">DUF4197 domain-containing protein</fullName>
    </submittedName>
</protein>
<dbReference type="Proteomes" id="UP001239782">
    <property type="component" value="Chromosome"/>
</dbReference>
<dbReference type="InterPro" id="IPR025245">
    <property type="entry name" value="DUF4197"/>
</dbReference>
<evidence type="ECO:0000313" key="1">
    <source>
        <dbReference type="EMBL" id="WMS85718.1"/>
    </source>
</evidence>
<reference evidence="1 2" key="1">
    <citation type="submission" date="2023-08" db="EMBL/GenBank/DDBJ databases">
        <title>Pleionea litopenaei sp. nov., isolated from stomach of juvenile Litopenaeus vannamei.</title>
        <authorList>
            <person name="Rho A.M."/>
            <person name="Hwang C.Y."/>
        </authorList>
    </citation>
    <scope>NUCLEOTIDE SEQUENCE [LARGE SCALE GENOMIC DNA]</scope>
    <source>
        <strain evidence="1 2">HL-JVS1</strain>
    </source>
</reference>
<sequence length="243" mass="26814">MSHSKTLFISFMLLALLPGCKELKPYLDTAKDLAQSTAPTSQESAQAIRTTLDQGIEKAVAGLGKQGGFSSSRYRVPLPQSLTDFASRARQIGLGRYVDDFETSMNNAAEKAVPQALTIFKSSIRNMTLTDVVSLLRGGDTAITDFFRKNSTSQLKSAFLPKVQQATSQVGVTQDYKRLTDQVSQYGRLLNIKPPAQLDLDTYVTDHAIASLFTEIEGLEKNFRANPLQQSSALIRKVFSYYQ</sequence>